<dbReference type="EMBL" id="FQZV01000004">
    <property type="protein sequence ID" value="SHI63550.1"/>
    <property type="molecule type" value="Genomic_DNA"/>
</dbReference>
<dbReference type="Proteomes" id="UP000184536">
    <property type="component" value="Unassembled WGS sequence"/>
</dbReference>
<keyword evidence="1" id="KW-0812">Transmembrane</keyword>
<evidence type="ECO:0000313" key="2">
    <source>
        <dbReference type="EMBL" id="SHI63550.1"/>
    </source>
</evidence>
<keyword evidence="1" id="KW-0472">Membrane</keyword>
<reference evidence="3" key="1">
    <citation type="submission" date="2016-11" db="EMBL/GenBank/DDBJ databases">
        <authorList>
            <person name="Varghese N."/>
            <person name="Submissions S."/>
        </authorList>
    </citation>
    <scope>NUCLEOTIDE SEQUENCE [LARGE SCALE GENOMIC DNA]</scope>
    <source>
        <strain evidence="3">DSM 17957</strain>
    </source>
</reference>
<keyword evidence="3" id="KW-1185">Reference proteome</keyword>
<dbReference type="STRING" id="1121919.SAMN02745975_00303"/>
<evidence type="ECO:0000256" key="1">
    <source>
        <dbReference type="SAM" id="Phobius"/>
    </source>
</evidence>
<name>A0A1M6CRG2_9FIRM</name>
<evidence type="ECO:0000313" key="3">
    <source>
        <dbReference type="Proteomes" id="UP000184536"/>
    </source>
</evidence>
<dbReference type="RefSeq" id="WP_190014044.1">
    <property type="nucleotide sequence ID" value="NZ_FQZV01000004.1"/>
</dbReference>
<feature type="transmembrane region" description="Helical" evidence="1">
    <location>
        <begin position="32"/>
        <end position="53"/>
    </location>
</feature>
<organism evidence="2 3">
    <name type="scientific">Geosporobacter subterraneus DSM 17957</name>
    <dbReference type="NCBI Taxonomy" id="1121919"/>
    <lineage>
        <taxon>Bacteria</taxon>
        <taxon>Bacillati</taxon>
        <taxon>Bacillota</taxon>
        <taxon>Clostridia</taxon>
        <taxon>Peptostreptococcales</taxon>
        <taxon>Thermotaleaceae</taxon>
        <taxon>Geosporobacter</taxon>
    </lineage>
</organism>
<accession>A0A1M6CRG2</accession>
<gene>
    <name evidence="2" type="ORF">SAMN02745975_00303</name>
</gene>
<proteinExistence type="predicted"/>
<dbReference type="AlphaFoldDB" id="A0A1M6CRG2"/>
<keyword evidence="1" id="KW-1133">Transmembrane helix</keyword>
<sequence length="55" mass="6240">MDTSKLFNIMTGLTLTFGGLSALFYRHFFGGFAFFIFFVALVSEVFLLVGNLYEE</sequence>
<feature type="transmembrane region" description="Helical" evidence="1">
    <location>
        <begin position="6"/>
        <end position="25"/>
    </location>
</feature>
<protein>
    <submittedName>
        <fullName evidence="2">Uncharacterized protein</fullName>
    </submittedName>
</protein>